<dbReference type="PANTHER" id="PTHR33594">
    <property type="entry name" value="SUPERFAMILY HYDROLASE, PUTATIVE (AFU_ORTHOLOGUE AFUA_1G03035)-RELATED"/>
    <property type="match status" value="1"/>
</dbReference>
<dbReference type="PROSITE" id="PS51831">
    <property type="entry name" value="HD"/>
    <property type="match status" value="1"/>
</dbReference>
<dbReference type="RefSeq" id="WP_084117555.1">
    <property type="nucleotide sequence ID" value="NZ_FWXH01000026.1"/>
</dbReference>
<dbReference type="CDD" id="cd00077">
    <property type="entry name" value="HDc"/>
    <property type="match status" value="1"/>
</dbReference>
<dbReference type="InterPro" id="IPR003607">
    <property type="entry name" value="HD/PDEase_dom"/>
</dbReference>
<dbReference type="Pfam" id="PF01966">
    <property type="entry name" value="HD"/>
    <property type="match status" value="1"/>
</dbReference>
<proteinExistence type="predicted"/>
<organism evidence="2 3">
    <name type="scientific">Clostridium acidisoli DSM 12555</name>
    <dbReference type="NCBI Taxonomy" id="1121291"/>
    <lineage>
        <taxon>Bacteria</taxon>
        <taxon>Bacillati</taxon>
        <taxon>Bacillota</taxon>
        <taxon>Clostridia</taxon>
        <taxon>Eubacteriales</taxon>
        <taxon>Clostridiaceae</taxon>
        <taxon>Clostridium</taxon>
    </lineage>
</organism>
<dbReference type="InterPro" id="IPR006674">
    <property type="entry name" value="HD_domain"/>
</dbReference>
<accession>A0A1W1XX44</accession>
<evidence type="ECO:0000259" key="1">
    <source>
        <dbReference type="PROSITE" id="PS51831"/>
    </source>
</evidence>
<dbReference type="PANTHER" id="PTHR33594:SF1">
    <property type="entry name" value="HD_PDEASE DOMAIN-CONTAINING PROTEIN"/>
    <property type="match status" value="1"/>
</dbReference>
<keyword evidence="3" id="KW-1185">Reference proteome</keyword>
<dbReference type="AlphaFoldDB" id="A0A1W1XX44"/>
<sequence length="216" mass="24937">MDKNLIIEKTKEYAKDKLGGEATGHDFWHVLRVYNTAEYICKEERANLFIVKLAALLHDISDWKFNDGDSNVGADLAEQWLKSLGVSQEEINKVTIIIKTMSFKGGTTSSRQETIEGMIVQDADRLDAIGAIGIARTFAYGGYKGREIYNPDFEPQNFKNFEEYKNSKGTTINHFYEKLLLLKDLINTETGRKLAEKRHEFMEIYLKQFYKEWEGK</sequence>
<dbReference type="OrthoDB" id="9797344at2"/>
<dbReference type="SMART" id="SM00471">
    <property type="entry name" value="HDc"/>
    <property type="match status" value="1"/>
</dbReference>
<evidence type="ECO:0000313" key="3">
    <source>
        <dbReference type="Proteomes" id="UP000192468"/>
    </source>
</evidence>
<dbReference type="SUPFAM" id="SSF109604">
    <property type="entry name" value="HD-domain/PDEase-like"/>
    <property type="match status" value="1"/>
</dbReference>
<dbReference type="EMBL" id="FWXH01000026">
    <property type="protein sequence ID" value="SMC28539.1"/>
    <property type="molecule type" value="Genomic_DNA"/>
</dbReference>
<dbReference type="Gene3D" id="1.10.472.50">
    <property type="entry name" value="HD-domain/PDEase-like"/>
    <property type="match status" value="1"/>
</dbReference>
<gene>
    <name evidence="2" type="ORF">SAMN02745134_03558</name>
</gene>
<protein>
    <recommendedName>
        <fullName evidence="1">HD domain-containing protein</fullName>
    </recommendedName>
</protein>
<dbReference type="STRING" id="1121291.SAMN02745134_03558"/>
<feature type="domain" description="HD" evidence="1">
    <location>
        <begin position="26"/>
        <end position="129"/>
    </location>
</feature>
<dbReference type="Gene3D" id="1.20.58.1910">
    <property type="match status" value="1"/>
</dbReference>
<evidence type="ECO:0000313" key="2">
    <source>
        <dbReference type="EMBL" id="SMC28539.1"/>
    </source>
</evidence>
<dbReference type="Proteomes" id="UP000192468">
    <property type="component" value="Unassembled WGS sequence"/>
</dbReference>
<reference evidence="2 3" key="1">
    <citation type="submission" date="2017-04" db="EMBL/GenBank/DDBJ databases">
        <authorList>
            <person name="Afonso C.L."/>
            <person name="Miller P.J."/>
            <person name="Scott M.A."/>
            <person name="Spackman E."/>
            <person name="Goraichik I."/>
            <person name="Dimitrov K.M."/>
            <person name="Suarez D.L."/>
            <person name="Swayne D.E."/>
        </authorList>
    </citation>
    <scope>NUCLEOTIDE SEQUENCE [LARGE SCALE GENOMIC DNA]</scope>
    <source>
        <strain evidence="2 3">DSM 12555</strain>
    </source>
</reference>
<name>A0A1W1XX44_9CLOT</name>